<proteinExistence type="predicted"/>
<gene>
    <name evidence="1" type="ORF">CIK62_01850</name>
</gene>
<accession>A0A2A3ZIU5</accession>
<dbReference type="AlphaFoldDB" id="A0A2A3ZIU5"/>
<protein>
    <submittedName>
        <fullName evidence="1">Uncharacterized protein</fullName>
    </submittedName>
</protein>
<evidence type="ECO:0000313" key="1">
    <source>
        <dbReference type="EMBL" id="PCC51285.1"/>
    </source>
</evidence>
<dbReference type="Proteomes" id="UP000217720">
    <property type="component" value="Unassembled WGS sequence"/>
</dbReference>
<sequence length="170" mass="18236">MTPQAISSEISTDLDRRRRQITAGFAGFYSPLAVLTFVLTFFPYYKSDPEESTQYGSLWQEATRTGHSYDIMAVIIFLAIVALLTLAAVEMLGVVGLIATAVLTLSIGTLLWTAPGFSDPPEHSHAGILDITICLIGTVILLSNAACLLVLARGQKRRTASATAADSSTR</sequence>
<comment type="caution">
    <text evidence="1">The sequence shown here is derived from an EMBL/GenBank/DDBJ whole genome shotgun (WGS) entry which is preliminary data.</text>
</comment>
<dbReference type="EMBL" id="NRGO01000004">
    <property type="protein sequence ID" value="PCC51285.1"/>
    <property type="molecule type" value="Genomic_DNA"/>
</dbReference>
<evidence type="ECO:0000313" key="2">
    <source>
        <dbReference type="Proteomes" id="UP000217720"/>
    </source>
</evidence>
<reference evidence="1 2" key="1">
    <citation type="journal article" date="2017" name="Elife">
        <title>Extensive horizontal gene transfer in cheese-associated bacteria.</title>
        <authorList>
            <person name="Bonham K.S."/>
            <person name="Wolfe B.E."/>
            <person name="Dutton R.J."/>
        </authorList>
    </citation>
    <scope>NUCLEOTIDE SEQUENCE [LARGE SCALE GENOMIC DNA]</scope>
    <source>
        <strain evidence="1 2">900_6</strain>
    </source>
</reference>
<organism evidence="1 2">
    <name type="scientific">Brevibacterium aurantiacum</name>
    <dbReference type="NCBI Taxonomy" id="273384"/>
    <lineage>
        <taxon>Bacteria</taxon>
        <taxon>Bacillati</taxon>
        <taxon>Actinomycetota</taxon>
        <taxon>Actinomycetes</taxon>
        <taxon>Micrococcales</taxon>
        <taxon>Brevibacteriaceae</taxon>
        <taxon>Brevibacterium</taxon>
    </lineage>
</organism>
<dbReference type="RefSeq" id="WP_096159611.1">
    <property type="nucleotide sequence ID" value="NZ_JABUXX010000005.1"/>
</dbReference>
<name>A0A2A3ZIU5_BREAU</name>